<dbReference type="InterPro" id="IPR011822">
    <property type="entry name" value="MetH"/>
</dbReference>
<evidence type="ECO:0000256" key="14">
    <source>
        <dbReference type="ARBA" id="ARBA00022737"/>
    </source>
</evidence>
<evidence type="ECO:0000256" key="23">
    <source>
        <dbReference type="PROSITE-ProRule" id="PRU00333"/>
    </source>
</evidence>
<dbReference type="UniPathway" id="UPA00051">
    <property type="reaction ID" value="UER00081"/>
</dbReference>
<dbReference type="Pfam" id="PF02574">
    <property type="entry name" value="S-methyl_trans"/>
    <property type="match status" value="1"/>
</dbReference>
<evidence type="ECO:0000256" key="7">
    <source>
        <dbReference type="ARBA" id="ARBA00013998"/>
    </source>
</evidence>
<comment type="cofactor">
    <cofactor evidence="3 20 21">
        <name>methylcob(III)alamin</name>
        <dbReference type="ChEBI" id="CHEBI:28115"/>
    </cofactor>
</comment>
<feature type="binding site" evidence="22">
    <location>
        <position position="850"/>
    </location>
    <ligand>
        <name>methylcob(III)alamin</name>
        <dbReference type="ChEBI" id="CHEBI:28115"/>
    </ligand>
</feature>
<evidence type="ECO:0000256" key="18">
    <source>
        <dbReference type="ARBA" id="ARBA00025552"/>
    </source>
</evidence>
<dbReference type="RefSeq" id="WP_232528598.1">
    <property type="nucleotide sequence ID" value="NZ_AP018437.1"/>
</dbReference>
<keyword evidence="15 20" id="KW-0862">Zinc</keyword>
<comment type="cofactor">
    <cofactor evidence="2 20 23">
        <name>Zn(2+)</name>
        <dbReference type="ChEBI" id="CHEBI:29105"/>
    </cofactor>
</comment>
<keyword evidence="14" id="KW-0677">Repeat</keyword>
<evidence type="ECO:0000256" key="1">
    <source>
        <dbReference type="ARBA" id="ARBA00001700"/>
    </source>
</evidence>
<dbReference type="GO" id="GO:0046653">
    <property type="term" value="P:tetrahydrofolate metabolic process"/>
    <property type="evidence" value="ECO:0007669"/>
    <property type="project" value="TreeGrafter"/>
</dbReference>
<dbReference type="GO" id="GO:0005829">
    <property type="term" value="C:cytosol"/>
    <property type="evidence" value="ECO:0007669"/>
    <property type="project" value="TreeGrafter"/>
</dbReference>
<dbReference type="InterPro" id="IPR037010">
    <property type="entry name" value="VitB12-dep_Met_synth_activ_sf"/>
</dbReference>
<proteinExistence type="inferred from homology"/>
<dbReference type="AlphaFoldDB" id="A0A347ZVR5"/>
<dbReference type="EC" id="2.1.1.13" evidence="6 19"/>
<dbReference type="Pfam" id="PF02310">
    <property type="entry name" value="B12-binding"/>
    <property type="match status" value="1"/>
</dbReference>
<dbReference type="InterPro" id="IPR004223">
    <property type="entry name" value="VitB12-dep_Met_synth_activ_dom"/>
</dbReference>
<keyword evidence="17 20" id="KW-0170">Cobalt</keyword>
<evidence type="ECO:0000256" key="17">
    <source>
        <dbReference type="ARBA" id="ARBA00023285"/>
    </source>
</evidence>
<comment type="domain">
    <text evidence="20">Modular enzyme with four functionally distinct domains. The isolated Hcy-binding domain catalyzes methyl transfer from free methylcobalamin to homocysteine. The Hcy-binding domain in association with the pterin-binding domain catalyzes the methylation of cob(I)alamin by methyltetrahydrofolate and the methylation of homocysteine. The B12-binding domain binds the cofactor. The AdoMet activation domain binds S-adenosyl-L-methionine. Under aerobic conditions cob(I)alamin can be converted to inactive cob(II)alamin. Reductive methylation by S-adenosyl-L-methionine and flavodoxin regenerates methylcobalamin.</text>
</comment>
<dbReference type="InterPro" id="IPR000489">
    <property type="entry name" value="Pterin-binding_dom"/>
</dbReference>
<dbReference type="InterPro" id="IPR050554">
    <property type="entry name" value="Met_Synthase/Corrinoid"/>
</dbReference>
<keyword evidence="9 20" id="KW-0028">Amino-acid biosynthesis</keyword>
<comment type="function">
    <text evidence="18 20">Catalyzes the transfer of a methyl group from methyl-cobalamin to homocysteine, yielding enzyme-bound cob(I)alamin and methionine. Subsequently, remethylates the cofactor using methyltetrahydrofolate.</text>
</comment>
<comment type="similarity">
    <text evidence="5">Belongs to the vitamin-B12 dependent methionine synthase family.</text>
</comment>
<feature type="domain" description="B12-binding N-terminal" evidence="29">
    <location>
        <begin position="634"/>
        <end position="733"/>
    </location>
</feature>
<dbReference type="PROSITE" id="PS51332">
    <property type="entry name" value="B12_BINDING"/>
    <property type="match status" value="1"/>
</dbReference>
<dbReference type="SUPFAM" id="SSF52242">
    <property type="entry name" value="Cobalamin (vitamin B12)-binding domain"/>
    <property type="match status" value="1"/>
</dbReference>
<evidence type="ECO:0000256" key="5">
    <source>
        <dbReference type="ARBA" id="ARBA00010398"/>
    </source>
</evidence>
<evidence type="ECO:0000259" key="27">
    <source>
        <dbReference type="PROSITE" id="PS50974"/>
    </source>
</evidence>
<dbReference type="Gene3D" id="3.40.50.280">
    <property type="entry name" value="Cobalamin-binding domain"/>
    <property type="match status" value="1"/>
</dbReference>
<dbReference type="GO" id="GO:0050667">
    <property type="term" value="P:homocysteine metabolic process"/>
    <property type="evidence" value="ECO:0007669"/>
    <property type="project" value="TreeGrafter"/>
</dbReference>
<name>A0A347ZVR5_9CHLR</name>
<evidence type="ECO:0000256" key="8">
    <source>
        <dbReference type="ARBA" id="ARBA00022603"/>
    </source>
</evidence>
<dbReference type="InterPro" id="IPR011005">
    <property type="entry name" value="Dihydropteroate_synth-like_sf"/>
</dbReference>
<evidence type="ECO:0000256" key="19">
    <source>
        <dbReference type="NCBIfam" id="TIGR02082"/>
    </source>
</evidence>
<dbReference type="FunFam" id="3.20.20.330:FF:000001">
    <property type="entry name" value="Methionine synthase"/>
    <property type="match status" value="1"/>
</dbReference>
<evidence type="ECO:0000256" key="20">
    <source>
        <dbReference type="PIRNR" id="PIRNR000381"/>
    </source>
</evidence>
<dbReference type="InterPro" id="IPR003726">
    <property type="entry name" value="HCY_dom"/>
</dbReference>
<feature type="binding site" evidence="22">
    <location>
        <position position="1091"/>
    </location>
    <ligand>
        <name>S-adenosyl-L-methionine</name>
        <dbReference type="ChEBI" id="CHEBI:59789"/>
    </ligand>
</feature>
<comment type="caution">
    <text evidence="30">The sequence shown here is derived from an EMBL/GenBank/DDBJ whole genome shotgun (WGS) entry which is preliminary data.</text>
</comment>
<feature type="domain" description="AdoMet activation" evidence="27">
    <location>
        <begin position="877"/>
        <end position="1152"/>
    </location>
</feature>
<evidence type="ECO:0000313" key="31">
    <source>
        <dbReference type="Proteomes" id="UP000256388"/>
    </source>
</evidence>
<accession>A0A347ZVR5</accession>
<dbReference type="PROSITE" id="PS50974">
    <property type="entry name" value="ADOMET_ACTIVATION"/>
    <property type="match status" value="1"/>
</dbReference>
<keyword evidence="11 20" id="KW-0808">Transferase</keyword>
<keyword evidence="13 20" id="KW-0479">Metal-binding</keyword>
<feature type="binding site" description="axial binding residue" evidence="21">
    <location>
        <position position="746"/>
    </location>
    <ligand>
        <name>methylcob(III)alamin</name>
        <dbReference type="ChEBI" id="CHEBI:28115"/>
    </ligand>
    <ligandPart>
        <name>Co</name>
        <dbReference type="ChEBI" id="CHEBI:27638"/>
    </ligandPart>
</feature>
<protein>
    <recommendedName>
        <fullName evidence="7 19">Methionine synthase</fullName>
        <ecNumber evidence="6 19">2.1.1.13</ecNumber>
    </recommendedName>
    <alternativeName>
        <fullName evidence="20">5-methyltetrahydrofolate--homocysteine methyltransferase</fullName>
    </alternativeName>
</protein>
<dbReference type="FunFam" id="3.20.20.20:FF:000007">
    <property type="entry name" value="Methionine synthase"/>
    <property type="match status" value="1"/>
</dbReference>
<dbReference type="Gene3D" id="3.20.20.330">
    <property type="entry name" value="Homocysteine-binding-like domain"/>
    <property type="match status" value="1"/>
</dbReference>
<evidence type="ECO:0000256" key="6">
    <source>
        <dbReference type="ARBA" id="ARBA00012032"/>
    </source>
</evidence>
<dbReference type="Gene3D" id="3.10.196.10">
    <property type="entry name" value="Vitamin B12-dependent methionine synthase, activation domain"/>
    <property type="match status" value="1"/>
</dbReference>
<evidence type="ECO:0000259" key="28">
    <source>
        <dbReference type="PROSITE" id="PS51332"/>
    </source>
</evidence>
<dbReference type="PROSITE" id="PS51337">
    <property type="entry name" value="B12_BINDING_NTER"/>
    <property type="match status" value="1"/>
</dbReference>
<evidence type="ECO:0000256" key="9">
    <source>
        <dbReference type="ARBA" id="ARBA00022605"/>
    </source>
</evidence>
<dbReference type="Pfam" id="PF00809">
    <property type="entry name" value="Pterin_bind"/>
    <property type="match status" value="1"/>
</dbReference>
<feature type="domain" description="B12-binding" evidence="28">
    <location>
        <begin position="733"/>
        <end position="867"/>
    </location>
</feature>
<evidence type="ECO:0000256" key="10">
    <source>
        <dbReference type="ARBA" id="ARBA00022628"/>
    </source>
</evidence>
<organism evidence="30 31">
    <name type="scientific">Pelolinea submarina</name>
    <dbReference type="NCBI Taxonomy" id="913107"/>
    <lineage>
        <taxon>Bacteria</taxon>
        <taxon>Bacillati</taxon>
        <taxon>Chloroflexota</taxon>
        <taxon>Anaerolineae</taxon>
        <taxon>Anaerolineales</taxon>
        <taxon>Anaerolineaceae</taxon>
        <taxon>Pelolinea</taxon>
    </lineage>
</organism>
<keyword evidence="8 20" id="KW-0489">Methyltransferase</keyword>
<dbReference type="Proteomes" id="UP000256388">
    <property type="component" value="Unassembled WGS sequence"/>
</dbReference>
<dbReference type="SUPFAM" id="SSF47644">
    <property type="entry name" value="Methionine synthase domain"/>
    <property type="match status" value="1"/>
</dbReference>
<sequence length="1152" mass="126150">MKIDNRIQSSYLAAMQERVLVMDGAMGTNLATQHLTSQHFGGEQFNGCNDYLSVTYPQAVEKVHRSFLDTGVDIIESNTFRSNRQTLAEFGLQEQTGDINLAAARLARRLADEYARDGRPRFVAGAMGPTGKLLSLRNPDEEPLNFDTASDIFREQALYLIEGGADFMLLETQQDILEVKAAIVGIHKAFAECGKVLPIQAQVTLDTNGRMLLGTDIQAVLSILEGMGINVIGLNCSTGPEHMRAPLGYLAAHAQLPVSVKPNAGMPINSEGGATYPLSPQDFAEQVSAFVSDLGVNVVGGCCGTTVEHLTLLIECLSHTQQKERQPEPIATLSSAFQACAMQQEPAPFIIGERLNTQGSRAFKRLMLADDYDSAARLAAEQVENGAHALDICTALTEDERESERMQQLATLLSAQINAPLVIDSTVPQVLESGLKAAPGRCLINSVHLEAGEEKARRIMKLAREHNAALIALTIDENGMAKTAEEKLAVARRIYRLAVDEFEFKPQDLVFDPLTFTLASGSTETLDAGIQTLDAIRAIKRELPGVFTSLGLSNISFGLNPPARAVLNTVMLYHAVQAGLDMAILNPAQFKAYSALDEREKQLAEDLLFNRHPQALADYTSYFLDIKEDEQINQNAALDALPVDERIRQRILTRKKDGLIADLDEAIQASSDIPHKAALRLINEVLLPAMQEIGEQFGRGELILPFVLQSAELMRAASTHLEQYLEKDASAAKGRLILATVYGDVHDIGKNLVKTILSNNGYDVIDLGKQVPVETIVRQAVEQKADAIGLSALLVSTSQQMPLVVEALQEQDLRLPVLIGGAAVNPEFAERIGQKDGRPYAGGVYYCPDAFAALKALDQAKTGQKPEEAPIDKNNGKNANPQPIKPAAAIRRVVIPAAEIPLAPFKGACVLPSLPLDKLFERLNRSALFRISWGVKNAKGEKWEKYQRDFTQRLESMQAEALRDGWLNASAAYGYFPCQAEGDDLLVYRPLPDGSEETLRFHLPRQTDGEGLCLSDYFSNAAGGQRDLAIFQIVTLGRGAAEHVQALHTADDFTESFFTHGLAVQLTETAAEYMHDHIRNELGLGARQGKRYSWGYPAIPDLSQHELVFKLLPAREELGLQMTSAYQFVPEYTTAALVLHHPQASYFQVKTE</sequence>
<evidence type="ECO:0000256" key="21">
    <source>
        <dbReference type="PIRSR" id="PIRSR000381-1"/>
    </source>
</evidence>
<dbReference type="Gene3D" id="1.10.1240.10">
    <property type="entry name" value="Methionine synthase domain"/>
    <property type="match status" value="1"/>
</dbReference>
<evidence type="ECO:0000256" key="2">
    <source>
        <dbReference type="ARBA" id="ARBA00001947"/>
    </source>
</evidence>
<dbReference type="InterPro" id="IPR006158">
    <property type="entry name" value="Cobalamin-bd"/>
</dbReference>
<dbReference type="SMART" id="SM01018">
    <property type="entry name" value="B12-binding_2"/>
    <property type="match status" value="1"/>
</dbReference>
<dbReference type="Gene3D" id="3.20.20.20">
    <property type="entry name" value="Dihydropteroate synthase-like"/>
    <property type="match status" value="1"/>
</dbReference>
<feature type="domain" description="Pterin-binding" evidence="26">
    <location>
        <begin position="348"/>
        <end position="609"/>
    </location>
</feature>
<feature type="binding site" evidence="21 23">
    <location>
        <position position="236"/>
    </location>
    <ligand>
        <name>Zn(2+)</name>
        <dbReference type="ChEBI" id="CHEBI:29105"/>
    </ligand>
</feature>
<evidence type="ECO:0000256" key="4">
    <source>
        <dbReference type="ARBA" id="ARBA00005178"/>
    </source>
</evidence>
<evidence type="ECO:0000313" key="30">
    <source>
        <dbReference type="EMBL" id="REG07092.1"/>
    </source>
</evidence>
<dbReference type="SUPFAM" id="SSF82282">
    <property type="entry name" value="Homocysteine S-methyltransferase"/>
    <property type="match status" value="1"/>
</dbReference>
<evidence type="ECO:0000256" key="12">
    <source>
        <dbReference type="ARBA" id="ARBA00022691"/>
    </source>
</evidence>
<dbReference type="InterPro" id="IPR036589">
    <property type="entry name" value="HCY_dom_sf"/>
</dbReference>
<dbReference type="GO" id="GO:0032259">
    <property type="term" value="P:methylation"/>
    <property type="evidence" value="ECO:0007669"/>
    <property type="project" value="UniProtKB-KW"/>
</dbReference>
<dbReference type="Pfam" id="PF02965">
    <property type="entry name" value="Met_synt_B12"/>
    <property type="match status" value="1"/>
</dbReference>
<feature type="binding site" evidence="22">
    <location>
        <position position="791"/>
    </location>
    <ligand>
        <name>methylcob(III)alamin</name>
        <dbReference type="ChEBI" id="CHEBI:28115"/>
    </ligand>
</feature>
<evidence type="ECO:0000256" key="13">
    <source>
        <dbReference type="ARBA" id="ARBA00022723"/>
    </source>
</evidence>
<evidence type="ECO:0000256" key="11">
    <source>
        <dbReference type="ARBA" id="ARBA00022679"/>
    </source>
</evidence>
<gene>
    <name evidence="30" type="ORF">DFR64_2296</name>
</gene>
<dbReference type="PANTHER" id="PTHR45833">
    <property type="entry name" value="METHIONINE SYNTHASE"/>
    <property type="match status" value="1"/>
</dbReference>
<dbReference type="PROSITE" id="PS50970">
    <property type="entry name" value="HCY"/>
    <property type="match status" value="1"/>
</dbReference>
<reference evidence="30 31" key="1">
    <citation type="submission" date="2018-08" db="EMBL/GenBank/DDBJ databases">
        <title>Genomic Encyclopedia of Type Strains, Phase IV (KMG-IV): sequencing the most valuable type-strain genomes for metagenomic binning, comparative biology and taxonomic classification.</title>
        <authorList>
            <person name="Goeker M."/>
        </authorList>
    </citation>
    <scope>NUCLEOTIDE SEQUENCE [LARGE SCALE GENOMIC DNA]</scope>
    <source>
        <strain evidence="30 31">DSM 23923</strain>
    </source>
</reference>
<dbReference type="InterPro" id="IPR036594">
    <property type="entry name" value="Meth_synthase_dom"/>
</dbReference>
<dbReference type="PIRSF" id="PIRSF000381">
    <property type="entry name" value="MetH"/>
    <property type="match status" value="1"/>
</dbReference>
<evidence type="ECO:0000256" key="24">
    <source>
        <dbReference type="SAM" id="MobiDB-lite"/>
    </source>
</evidence>
<feature type="binding site" evidence="21 23">
    <location>
        <position position="302"/>
    </location>
    <ligand>
        <name>Zn(2+)</name>
        <dbReference type="ChEBI" id="CHEBI:29105"/>
    </ligand>
</feature>
<keyword evidence="16 20" id="KW-0486">Methionine biosynthesis</keyword>
<dbReference type="GO" id="GO:0008705">
    <property type="term" value="F:methionine synthase activity"/>
    <property type="evidence" value="ECO:0007669"/>
    <property type="project" value="UniProtKB-UniRule"/>
</dbReference>
<feature type="binding site" evidence="22">
    <location>
        <begin position="743"/>
        <end position="747"/>
    </location>
    <ligand>
        <name>methylcob(III)alamin</name>
        <dbReference type="ChEBI" id="CHEBI:28115"/>
    </ligand>
</feature>
<feature type="domain" description="Hcy-binding" evidence="25">
    <location>
        <begin position="8"/>
        <end position="317"/>
    </location>
</feature>
<dbReference type="NCBIfam" id="TIGR02082">
    <property type="entry name" value="metH"/>
    <property type="match status" value="1"/>
</dbReference>
<dbReference type="Pfam" id="PF02607">
    <property type="entry name" value="B12-binding_2"/>
    <property type="match status" value="1"/>
</dbReference>
<dbReference type="GO" id="GO:0031419">
    <property type="term" value="F:cobalamin binding"/>
    <property type="evidence" value="ECO:0007669"/>
    <property type="project" value="UniProtKB-UniRule"/>
</dbReference>
<evidence type="ECO:0000256" key="22">
    <source>
        <dbReference type="PIRSR" id="PIRSR000381-2"/>
    </source>
</evidence>
<evidence type="ECO:0000256" key="16">
    <source>
        <dbReference type="ARBA" id="ARBA00023167"/>
    </source>
</evidence>
<evidence type="ECO:0000259" key="26">
    <source>
        <dbReference type="PROSITE" id="PS50972"/>
    </source>
</evidence>
<feature type="binding site" evidence="21 23">
    <location>
        <position position="303"/>
    </location>
    <ligand>
        <name>Zn(2+)</name>
        <dbReference type="ChEBI" id="CHEBI:29105"/>
    </ligand>
</feature>
<evidence type="ECO:0000259" key="29">
    <source>
        <dbReference type="PROSITE" id="PS51337"/>
    </source>
</evidence>
<keyword evidence="12 20" id="KW-0949">S-adenosyl-L-methionine</keyword>
<dbReference type="SUPFAM" id="SSF51717">
    <property type="entry name" value="Dihydropteroate synthetase-like"/>
    <property type="match status" value="1"/>
</dbReference>
<dbReference type="InterPro" id="IPR003759">
    <property type="entry name" value="Cbl-bd_cap"/>
</dbReference>
<evidence type="ECO:0000259" key="25">
    <source>
        <dbReference type="PROSITE" id="PS50970"/>
    </source>
</evidence>
<dbReference type="EMBL" id="QUMS01000003">
    <property type="protein sequence ID" value="REG07092.1"/>
    <property type="molecule type" value="Genomic_DNA"/>
</dbReference>
<comment type="catalytic activity">
    <reaction evidence="1 20">
        <text>(6S)-5-methyl-5,6,7,8-tetrahydrofolate + L-homocysteine = (6S)-5,6,7,8-tetrahydrofolate + L-methionine</text>
        <dbReference type="Rhea" id="RHEA:11172"/>
        <dbReference type="ChEBI" id="CHEBI:18608"/>
        <dbReference type="ChEBI" id="CHEBI:57453"/>
        <dbReference type="ChEBI" id="CHEBI:57844"/>
        <dbReference type="ChEBI" id="CHEBI:58199"/>
        <dbReference type="EC" id="2.1.1.13"/>
    </reaction>
</comment>
<dbReference type="PANTHER" id="PTHR45833:SF1">
    <property type="entry name" value="METHIONINE SYNTHASE"/>
    <property type="match status" value="1"/>
</dbReference>
<feature type="compositionally biased region" description="Basic and acidic residues" evidence="24">
    <location>
        <begin position="864"/>
        <end position="875"/>
    </location>
</feature>
<evidence type="ECO:0000256" key="15">
    <source>
        <dbReference type="ARBA" id="ARBA00022833"/>
    </source>
</evidence>
<comment type="pathway">
    <text evidence="4 20">Amino-acid biosynthesis; L-methionine biosynthesis via de novo pathway; L-methionine from L-homocysteine (MetH route): step 1/1.</text>
</comment>
<keyword evidence="31" id="KW-1185">Reference proteome</keyword>
<dbReference type="GO" id="GO:0008270">
    <property type="term" value="F:zinc ion binding"/>
    <property type="evidence" value="ECO:0007669"/>
    <property type="project" value="UniProtKB-UniRule"/>
</dbReference>
<dbReference type="SUPFAM" id="SSF56507">
    <property type="entry name" value="Methionine synthase activation domain-like"/>
    <property type="match status" value="1"/>
</dbReference>
<dbReference type="PROSITE" id="PS50972">
    <property type="entry name" value="PTERIN_BINDING"/>
    <property type="match status" value="1"/>
</dbReference>
<evidence type="ECO:0000256" key="3">
    <source>
        <dbReference type="ARBA" id="ARBA00001956"/>
    </source>
</evidence>
<keyword evidence="10 20" id="KW-0846">Cobalamin</keyword>
<feature type="region of interest" description="Disordered" evidence="24">
    <location>
        <begin position="862"/>
        <end position="883"/>
    </location>
</feature>
<feature type="binding site" evidence="22">
    <location>
        <begin position="1146"/>
        <end position="1147"/>
    </location>
    <ligand>
        <name>S-adenosyl-L-methionine</name>
        <dbReference type="ChEBI" id="CHEBI:59789"/>
    </ligand>
</feature>
<dbReference type="InterPro" id="IPR036724">
    <property type="entry name" value="Cobalamin-bd_sf"/>
</dbReference>